<keyword evidence="7 10" id="KW-0464">Manganese</keyword>
<dbReference type="InterPro" id="IPR026533">
    <property type="entry name" value="NTPase/PRRC1"/>
</dbReference>
<reference evidence="12" key="1">
    <citation type="journal article" date="2020" name="mSystems">
        <title>Genome- and Community-Level Interaction Insights into Carbon Utilization and Element Cycling Functions of Hydrothermarchaeota in Hydrothermal Sediment.</title>
        <authorList>
            <person name="Zhou Z."/>
            <person name="Liu Y."/>
            <person name="Xu W."/>
            <person name="Pan J."/>
            <person name="Luo Z.H."/>
            <person name="Li M."/>
        </authorList>
    </citation>
    <scope>NUCLEOTIDE SEQUENCE [LARGE SCALE GENOMIC DNA]</scope>
    <source>
        <strain evidence="12">SpSt-23</strain>
    </source>
</reference>
<comment type="cofactor">
    <cofactor evidence="10">
        <name>Mg(2+)</name>
        <dbReference type="ChEBI" id="CHEBI:18420"/>
    </cofactor>
    <cofactor evidence="10">
        <name>Mn(2+)</name>
        <dbReference type="ChEBI" id="CHEBI:29035"/>
    </cofactor>
    <text evidence="10">Binds 1 divalent metal cation per subunit; can use either Mg(2+) or Mn(2+).</text>
</comment>
<gene>
    <name evidence="12" type="primary">yjjX</name>
    <name evidence="12" type="ORF">ENP55_04075</name>
</gene>
<keyword evidence="4 10" id="KW-0378">Hydrolase</keyword>
<dbReference type="GO" id="GO:0000166">
    <property type="term" value="F:nucleotide binding"/>
    <property type="evidence" value="ECO:0007669"/>
    <property type="project" value="UniProtKB-KW"/>
</dbReference>
<protein>
    <recommendedName>
        <fullName evidence="10">Probable inosine/xanthosine triphosphatase</fullName>
        <shortName evidence="10">ITPase/XTPase</shortName>
        <ecNumber evidence="10">3.6.1.73</ecNumber>
    </recommendedName>
    <alternativeName>
        <fullName evidence="10">Non-canonical purine NTP phosphatase</fullName>
    </alternativeName>
    <alternativeName>
        <fullName evidence="10">Non-standard purine NTP phosphatase</fullName>
    </alternativeName>
    <alternativeName>
        <fullName evidence="10">Nucleoside-triphosphate phosphatase</fullName>
        <shortName evidence="10">NTPase</shortName>
    </alternativeName>
</protein>
<proteinExistence type="inferred from homology"/>
<evidence type="ECO:0000256" key="10">
    <source>
        <dbReference type="HAMAP-Rule" id="MF_00648"/>
    </source>
</evidence>
<comment type="caution">
    <text evidence="12">The sequence shown here is derived from an EMBL/GenBank/DDBJ whole genome shotgun (WGS) entry which is preliminary data.</text>
</comment>
<evidence type="ECO:0000256" key="1">
    <source>
        <dbReference type="ARBA" id="ARBA00001936"/>
    </source>
</evidence>
<evidence type="ECO:0000256" key="4">
    <source>
        <dbReference type="ARBA" id="ARBA00022801"/>
    </source>
</evidence>
<dbReference type="GO" id="GO:0046872">
    <property type="term" value="F:metal ion binding"/>
    <property type="evidence" value="ECO:0007669"/>
    <property type="project" value="UniProtKB-KW"/>
</dbReference>
<comment type="caution">
    <text evidence="10">Lacks conserved residue(s) required for the propagation of feature annotation.</text>
</comment>
<feature type="binding site" evidence="10">
    <location>
        <position position="65"/>
    </location>
    <ligand>
        <name>Mg(2+)</name>
        <dbReference type="ChEBI" id="CHEBI:18420"/>
    </ligand>
</feature>
<keyword evidence="5 10" id="KW-0460">Magnesium</keyword>
<dbReference type="GO" id="GO:0006772">
    <property type="term" value="P:thiamine metabolic process"/>
    <property type="evidence" value="ECO:0007669"/>
    <property type="project" value="TreeGrafter"/>
</dbReference>
<sequence length="178" mass="19605">MAITLCIGSVNPVKVKGVRTAFEQFFTIGKVHSKKVSTSVGNQPMGLDEIIKGALERATGSLEPDCDYGVGVEAGFYLLNNEPFDVEVSYIIEKNGSHSYGLSPSFPIPRKIYDAIVKGMFNELEEAVELLTGVERIGEREGFIGFLTKGRLERYVLSYTATIMALVKLLNKELYSLV</sequence>
<evidence type="ECO:0000259" key="11">
    <source>
        <dbReference type="Pfam" id="PF01931"/>
    </source>
</evidence>
<dbReference type="EC" id="3.6.1.73" evidence="10"/>
<name>A0A7C2FEI9_9CREN</name>
<keyword evidence="6 10" id="KW-0546">Nucleotide metabolism</keyword>
<keyword evidence="3 10" id="KW-0547">Nucleotide-binding</keyword>
<evidence type="ECO:0000256" key="2">
    <source>
        <dbReference type="ARBA" id="ARBA00022723"/>
    </source>
</evidence>
<dbReference type="AlphaFoldDB" id="A0A7C2FEI9"/>
<evidence type="ECO:0000256" key="6">
    <source>
        <dbReference type="ARBA" id="ARBA00023080"/>
    </source>
</evidence>
<accession>A0A7C2FEI9</accession>
<organism evidence="12">
    <name type="scientific">Thermosphaera aggregans</name>
    <dbReference type="NCBI Taxonomy" id="54254"/>
    <lineage>
        <taxon>Archaea</taxon>
        <taxon>Thermoproteota</taxon>
        <taxon>Thermoprotei</taxon>
        <taxon>Desulfurococcales</taxon>
        <taxon>Desulfurococcaceae</taxon>
        <taxon>Thermosphaera</taxon>
    </lineage>
</organism>
<comment type="function">
    <text evidence="10">Phosphatase that hydrolyzes non-canonical purine nucleotides such as XTP and ITP to their respective diphosphate derivatives. Probably excludes non-canonical purines from DNA/RNA precursor pool, thus preventing their incorporation into DNA/RNA and avoiding chromosomal lesions.</text>
</comment>
<dbReference type="GO" id="GO:0009117">
    <property type="term" value="P:nucleotide metabolic process"/>
    <property type="evidence" value="ECO:0007669"/>
    <property type="project" value="UniProtKB-KW"/>
</dbReference>
<feature type="domain" description="Non-canonical purine NTP phosphatase/PRRC1" evidence="11">
    <location>
        <begin position="8"/>
        <end position="169"/>
    </location>
</feature>
<dbReference type="PANTHER" id="PTHR34699">
    <property type="match status" value="1"/>
</dbReference>
<evidence type="ECO:0000256" key="9">
    <source>
        <dbReference type="ARBA" id="ARBA00048781"/>
    </source>
</evidence>
<dbReference type="SUPFAM" id="SSF52972">
    <property type="entry name" value="ITPase-like"/>
    <property type="match status" value="1"/>
</dbReference>
<dbReference type="InterPro" id="IPR002786">
    <property type="entry name" value="Non_canon_purine_NTPase"/>
</dbReference>
<dbReference type="HAMAP" id="MF_00648">
    <property type="entry name" value="Non_canon_purine_NTPase_YjjX"/>
    <property type="match status" value="1"/>
</dbReference>
<evidence type="ECO:0000256" key="3">
    <source>
        <dbReference type="ARBA" id="ARBA00022741"/>
    </source>
</evidence>
<comment type="subunit">
    <text evidence="10">Homodimer.</text>
</comment>
<comment type="catalytic activity">
    <reaction evidence="9 10">
        <text>XTP + H2O = XDP + phosphate + H(+)</text>
        <dbReference type="Rhea" id="RHEA:28406"/>
        <dbReference type="ChEBI" id="CHEBI:15377"/>
        <dbReference type="ChEBI" id="CHEBI:15378"/>
        <dbReference type="ChEBI" id="CHEBI:43474"/>
        <dbReference type="ChEBI" id="CHEBI:59884"/>
        <dbReference type="ChEBI" id="CHEBI:61314"/>
        <dbReference type="EC" id="3.6.1.73"/>
    </reaction>
</comment>
<dbReference type="GO" id="GO:0103023">
    <property type="term" value="F:ITPase activity"/>
    <property type="evidence" value="ECO:0007669"/>
    <property type="project" value="UniProtKB-EC"/>
</dbReference>
<comment type="similarity">
    <text evidence="10">Belongs to the YjjX NTPase family.</text>
</comment>
<evidence type="ECO:0000256" key="8">
    <source>
        <dbReference type="ARBA" id="ARBA00048174"/>
    </source>
</evidence>
<dbReference type="PANTHER" id="PTHR34699:SF2">
    <property type="entry name" value="NON-CANONICAL PURINE NTP PHOSPHATASE_PRRC1 DOMAIN-CONTAINING PROTEIN"/>
    <property type="match status" value="1"/>
</dbReference>
<dbReference type="EMBL" id="DSJT01000023">
    <property type="protein sequence ID" value="HEF87461.1"/>
    <property type="molecule type" value="Genomic_DNA"/>
</dbReference>
<keyword evidence="2 10" id="KW-0479">Metal-binding</keyword>
<evidence type="ECO:0000256" key="5">
    <source>
        <dbReference type="ARBA" id="ARBA00022842"/>
    </source>
</evidence>
<dbReference type="InterPro" id="IPR029001">
    <property type="entry name" value="ITPase-like_fam"/>
</dbReference>
<evidence type="ECO:0000256" key="7">
    <source>
        <dbReference type="ARBA" id="ARBA00023211"/>
    </source>
</evidence>
<evidence type="ECO:0000313" key="12">
    <source>
        <dbReference type="EMBL" id="HEF87461.1"/>
    </source>
</evidence>
<dbReference type="NCBIfam" id="TIGR00258">
    <property type="entry name" value="inosine/xanthosine triphosphatase"/>
    <property type="match status" value="1"/>
</dbReference>
<comment type="catalytic activity">
    <reaction evidence="8 10">
        <text>ITP + H2O = IDP + phosphate + H(+)</text>
        <dbReference type="Rhea" id="RHEA:28330"/>
        <dbReference type="ChEBI" id="CHEBI:15377"/>
        <dbReference type="ChEBI" id="CHEBI:15378"/>
        <dbReference type="ChEBI" id="CHEBI:43474"/>
        <dbReference type="ChEBI" id="CHEBI:58280"/>
        <dbReference type="ChEBI" id="CHEBI:61402"/>
        <dbReference type="EC" id="3.6.1.73"/>
    </reaction>
</comment>
<comment type="cofactor">
    <cofactor evidence="1">
        <name>Mn(2+)</name>
        <dbReference type="ChEBI" id="CHEBI:29035"/>
    </cofactor>
</comment>
<dbReference type="Pfam" id="PF01931">
    <property type="entry name" value="NTPase_I-T"/>
    <property type="match status" value="1"/>
</dbReference>
<dbReference type="InterPro" id="IPR050299">
    <property type="entry name" value="YjjX_NTPase"/>
</dbReference>
<dbReference type="Gene3D" id="3.90.950.10">
    <property type="match status" value="1"/>
</dbReference>